<dbReference type="Pfam" id="PF00011">
    <property type="entry name" value="HSP20"/>
    <property type="match status" value="1"/>
</dbReference>
<dbReference type="EMBL" id="CP036268">
    <property type="protein sequence ID" value="QDT36722.1"/>
    <property type="molecule type" value="Genomic_DNA"/>
</dbReference>
<protein>
    <submittedName>
        <fullName evidence="6">Spore protein SP21</fullName>
    </submittedName>
</protein>
<dbReference type="RefSeq" id="WP_145362904.1">
    <property type="nucleotide sequence ID" value="NZ_CP036268.1"/>
</dbReference>
<evidence type="ECO:0000256" key="1">
    <source>
        <dbReference type="ARBA" id="ARBA00023016"/>
    </source>
</evidence>
<feature type="domain" description="SHSP" evidence="5">
    <location>
        <begin position="22"/>
        <end position="134"/>
    </location>
</feature>
<dbReference type="PROSITE" id="PS01031">
    <property type="entry name" value="SHSP"/>
    <property type="match status" value="1"/>
</dbReference>
<organism evidence="6 7">
    <name type="scientific">Stratiformator vulcanicus</name>
    <dbReference type="NCBI Taxonomy" id="2527980"/>
    <lineage>
        <taxon>Bacteria</taxon>
        <taxon>Pseudomonadati</taxon>
        <taxon>Planctomycetota</taxon>
        <taxon>Planctomycetia</taxon>
        <taxon>Planctomycetales</taxon>
        <taxon>Planctomycetaceae</taxon>
        <taxon>Stratiformator</taxon>
    </lineage>
</organism>
<accession>A0A517QYK5</accession>
<sequence length="134" mass="14693">MNGCETLIKPEAENATTEKSSHNRPTFRPSADIRELDRAYELVVDVPGATEESIELTLKADQLTVEAKVADQAFDGYQLVANGYPVGDYRRTFRVGDGINRDGIDASVKDGVLRVTVPKAEEALSQKIAVKRVD</sequence>
<comment type="similarity">
    <text evidence="2 3">Belongs to the small heat shock protein (HSP20) family.</text>
</comment>
<dbReference type="InterPro" id="IPR008978">
    <property type="entry name" value="HSP20-like_chaperone"/>
</dbReference>
<dbReference type="GO" id="GO:0009408">
    <property type="term" value="P:response to heat"/>
    <property type="evidence" value="ECO:0007669"/>
    <property type="project" value="InterPro"/>
</dbReference>
<evidence type="ECO:0000256" key="4">
    <source>
        <dbReference type="SAM" id="MobiDB-lite"/>
    </source>
</evidence>
<proteinExistence type="inferred from homology"/>
<feature type="region of interest" description="Disordered" evidence="4">
    <location>
        <begin position="1"/>
        <end position="30"/>
    </location>
</feature>
<keyword evidence="1" id="KW-0346">Stress response</keyword>
<dbReference type="InterPro" id="IPR044587">
    <property type="entry name" value="HSP21-like"/>
</dbReference>
<evidence type="ECO:0000256" key="2">
    <source>
        <dbReference type="PROSITE-ProRule" id="PRU00285"/>
    </source>
</evidence>
<evidence type="ECO:0000259" key="5">
    <source>
        <dbReference type="PROSITE" id="PS01031"/>
    </source>
</evidence>
<dbReference type="OrthoDB" id="9792695at2"/>
<dbReference type="KEGG" id="svp:Pan189_10850"/>
<evidence type="ECO:0000256" key="3">
    <source>
        <dbReference type="RuleBase" id="RU003616"/>
    </source>
</evidence>
<reference evidence="6 7" key="1">
    <citation type="submission" date="2019-02" db="EMBL/GenBank/DDBJ databases">
        <title>Deep-cultivation of Planctomycetes and their phenomic and genomic characterization uncovers novel biology.</title>
        <authorList>
            <person name="Wiegand S."/>
            <person name="Jogler M."/>
            <person name="Boedeker C."/>
            <person name="Pinto D."/>
            <person name="Vollmers J."/>
            <person name="Rivas-Marin E."/>
            <person name="Kohn T."/>
            <person name="Peeters S.H."/>
            <person name="Heuer A."/>
            <person name="Rast P."/>
            <person name="Oberbeckmann S."/>
            <person name="Bunk B."/>
            <person name="Jeske O."/>
            <person name="Meyerdierks A."/>
            <person name="Storesund J.E."/>
            <person name="Kallscheuer N."/>
            <person name="Luecker S."/>
            <person name="Lage O.M."/>
            <person name="Pohl T."/>
            <person name="Merkel B.J."/>
            <person name="Hornburger P."/>
            <person name="Mueller R.-W."/>
            <person name="Bruemmer F."/>
            <person name="Labrenz M."/>
            <person name="Spormann A.M."/>
            <person name="Op den Camp H."/>
            <person name="Overmann J."/>
            <person name="Amann R."/>
            <person name="Jetten M.S.M."/>
            <person name="Mascher T."/>
            <person name="Medema M.H."/>
            <person name="Devos D.P."/>
            <person name="Kaster A.-K."/>
            <person name="Ovreas L."/>
            <person name="Rohde M."/>
            <person name="Galperin M.Y."/>
            <person name="Jogler C."/>
        </authorList>
    </citation>
    <scope>NUCLEOTIDE SEQUENCE [LARGE SCALE GENOMIC DNA]</scope>
    <source>
        <strain evidence="6 7">Pan189</strain>
    </source>
</reference>
<dbReference type="PANTHER" id="PTHR46733:SF4">
    <property type="entry name" value="HEAT SHOCK PROTEIN 21, CHLOROPLASTIC"/>
    <property type="match status" value="1"/>
</dbReference>
<dbReference type="Gene3D" id="2.60.40.790">
    <property type="match status" value="1"/>
</dbReference>
<evidence type="ECO:0000313" key="7">
    <source>
        <dbReference type="Proteomes" id="UP000317318"/>
    </source>
</evidence>
<dbReference type="Proteomes" id="UP000317318">
    <property type="component" value="Chromosome"/>
</dbReference>
<evidence type="ECO:0000313" key="6">
    <source>
        <dbReference type="EMBL" id="QDT36722.1"/>
    </source>
</evidence>
<name>A0A517QYK5_9PLAN</name>
<dbReference type="SUPFAM" id="SSF49764">
    <property type="entry name" value="HSP20-like chaperones"/>
    <property type="match status" value="1"/>
</dbReference>
<keyword evidence="7" id="KW-1185">Reference proteome</keyword>
<dbReference type="CDD" id="cd06464">
    <property type="entry name" value="ACD_sHsps-like"/>
    <property type="match status" value="1"/>
</dbReference>
<dbReference type="AlphaFoldDB" id="A0A517QYK5"/>
<dbReference type="InterPro" id="IPR002068">
    <property type="entry name" value="A-crystallin/Hsp20_dom"/>
</dbReference>
<dbReference type="PANTHER" id="PTHR46733">
    <property type="entry name" value="26.5 KDA HEAT SHOCK PROTEIN, MITOCHONDRIAL"/>
    <property type="match status" value="1"/>
</dbReference>
<gene>
    <name evidence="6" type="primary">hspA_1</name>
    <name evidence="6" type="ORF">Pan189_10850</name>
</gene>